<evidence type="ECO:0000313" key="1">
    <source>
        <dbReference type="EMBL" id="QEL18855.1"/>
    </source>
</evidence>
<name>A0A5C1AJK2_9BACT</name>
<dbReference type="RefSeq" id="WP_149113306.1">
    <property type="nucleotide sequence ID" value="NZ_CP042425.1"/>
</dbReference>
<sequence>MATKAELESERQRCHAIALRAIAAERAFEYGHAIGIALESLPHLDAAMQFEKRYLKIENPPVPSVEVIFRCAPPLFRYDALDVVDQFLDRQKKVEKNAAVDLRSELAATRSRMVLANRMWAEIENGQYDAEADRRHPAADENEIRNAWDRLGLLEAAHAGGRSVWLFRTRLDEDVQARCFNCGRRVQGRKLRFLEVGKCPRCETVAHFAILDRPVKEQRP</sequence>
<gene>
    <name evidence="1" type="ORF">PX52LOC_05896</name>
</gene>
<dbReference type="KEGG" id="lrs:PX52LOC_05896"/>
<reference evidence="2" key="1">
    <citation type="submission" date="2019-08" db="EMBL/GenBank/DDBJ databases">
        <title>Limnoglobus roseus gen. nov., sp. nov., a novel freshwater planctomycete with a giant genome from the family Gemmataceae.</title>
        <authorList>
            <person name="Kulichevskaya I.S."/>
            <person name="Naumoff D.G."/>
            <person name="Miroshnikov K."/>
            <person name="Ivanova A."/>
            <person name="Philippov D.A."/>
            <person name="Hakobyan A."/>
            <person name="Rijpstra I.C."/>
            <person name="Sinninghe Damste J.S."/>
            <person name="Liesack W."/>
            <person name="Dedysh S.N."/>
        </authorList>
    </citation>
    <scope>NUCLEOTIDE SEQUENCE [LARGE SCALE GENOMIC DNA]</scope>
    <source>
        <strain evidence="2">PX52</strain>
    </source>
</reference>
<protein>
    <submittedName>
        <fullName evidence="1">Uncharacterized protein</fullName>
    </submittedName>
</protein>
<dbReference type="EMBL" id="CP042425">
    <property type="protein sequence ID" value="QEL18855.1"/>
    <property type="molecule type" value="Genomic_DNA"/>
</dbReference>
<proteinExistence type="predicted"/>
<evidence type="ECO:0000313" key="2">
    <source>
        <dbReference type="Proteomes" id="UP000324974"/>
    </source>
</evidence>
<dbReference type="AlphaFoldDB" id="A0A5C1AJK2"/>
<keyword evidence="2" id="KW-1185">Reference proteome</keyword>
<organism evidence="1 2">
    <name type="scientific">Limnoglobus roseus</name>
    <dbReference type="NCBI Taxonomy" id="2598579"/>
    <lineage>
        <taxon>Bacteria</taxon>
        <taxon>Pseudomonadati</taxon>
        <taxon>Planctomycetota</taxon>
        <taxon>Planctomycetia</taxon>
        <taxon>Gemmatales</taxon>
        <taxon>Gemmataceae</taxon>
        <taxon>Limnoglobus</taxon>
    </lineage>
</organism>
<accession>A0A5C1AJK2</accession>
<dbReference type="Proteomes" id="UP000324974">
    <property type="component" value="Chromosome"/>
</dbReference>